<dbReference type="Gene3D" id="2.80.10.50">
    <property type="match status" value="1"/>
</dbReference>
<dbReference type="SUPFAM" id="SSF50370">
    <property type="entry name" value="Ricin B-like lectins"/>
    <property type="match status" value="1"/>
</dbReference>
<keyword evidence="2" id="KW-0732">Signal</keyword>
<evidence type="ECO:0000313" key="3">
    <source>
        <dbReference type="EMBL" id="MFG6468748.1"/>
    </source>
</evidence>
<organism evidence="3 4">
    <name type="scientific">Pelomonas baiyunensis</name>
    <dbReference type="NCBI Taxonomy" id="3299026"/>
    <lineage>
        <taxon>Bacteria</taxon>
        <taxon>Pseudomonadati</taxon>
        <taxon>Pseudomonadota</taxon>
        <taxon>Betaproteobacteria</taxon>
        <taxon>Burkholderiales</taxon>
        <taxon>Sphaerotilaceae</taxon>
        <taxon>Roseateles</taxon>
    </lineage>
</organism>
<protein>
    <recommendedName>
        <fullName evidence="5">Ricin B lectin domain-containing protein</fullName>
    </recommendedName>
</protein>
<accession>A0ABW7H3D2</accession>
<feature type="signal peptide" evidence="2">
    <location>
        <begin position="1"/>
        <end position="38"/>
    </location>
</feature>
<dbReference type="EMBL" id="JBIGIB010000006">
    <property type="protein sequence ID" value="MFG6468748.1"/>
    <property type="molecule type" value="Genomic_DNA"/>
</dbReference>
<evidence type="ECO:0008006" key="5">
    <source>
        <dbReference type="Google" id="ProtNLM"/>
    </source>
</evidence>
<gene>
    <name evidence="3" type="ORF">ACG01O_19145</name>
</gene>
<reference evidence="3 4" key="1">
    <citation type="submission" date="2024-08" db="EMBL/GenBank/DDBJ databases">
        <authorList>
            <person name="Lu H."/>
        </authorList>
    </citation>
    <scope>NUCLEOTIDE SEQUENCE [LARGE SCALE GENOMIC DNA]</scope>
    <source>
        <strain evidence="3 4">BYS87W</strain>
    </source>
</reference>
<dbReference type="PROSITE" id="PS50231">
    <property type="entry name" value="RICIN_B_LECTIN"/>
    <property type="match status" value="1"/>
</dbReference>
<feature type="compositionally biased region" description="Pro residues" evidence="1">
    <location>
        <begin position="49"/>
        <end position="69"/>
    </location>
</feature>
<dbReference type="Proteomes" id="UP001606303">
    <property type="component" value="Unassembled WGS sequence"/>
</dbReference>
<evidence type="ECO:0000313" key="4">
    <source>
        <dbReference type="Proteomes" id="UP001606303"/>
    </source>
</evidence>
<feature type="region of interest" description="Disordered" evidence="1">
    <location>
        <begin position="43"/>
        <end position="78"/>
    </location>
</feature>
<dbReference type="RefSeq" id="WP_394387007.1">
    <property type="nucleotide sequence ID" value="NZ_JBIGIB010000006.1"/>
</dbReference>
<name>A0ABW7H3D2_9BURK</name>
<comment type="caution">
    <text evidence="3">The sequence shown here is derived from an EMBL/GenBank/DDBJ whole genome shotgun (WGS) entry which is preliminary data.</text>
</comment>
<evidence type="ECO:0000256" key="2">
    <source>
        <dbReference type="SAM" id="SignalP"/>
    </source>
</evidence>
<dbReference type="InterPro" id="IPR035992">
    <property type="entry name" value="Ricin_B-like_lectins"/>
</dbReference>
<sequence length="564" mass="59351">MTCAPRHDRTRRSRLSPGATAACVAACIVALCALSACGGGGSSSAIAPTPAPAPTPSVSPLQPPAPPAVEPDDARGAMPGLNGVRARISIPAGWDASVCLNLDVFNRHPSAPLQRWEAVVDLGVWTLRSTPGARAEGTTGFITVRSDALAPAVAAGTQTQAQLCLQPRSTWDRTPTLVSVGSDLPAASADPLEAGLWRLVSASSRLTASWQASGRFAMRPYSGHPDQQWRLRAQANGSYRFALASRDQCLGAASPAVPLVACNAAAPGWTLETLRARSDAAPGRFRLHRSDGDSECLRLNESEAATLGACDAQSDLYLEPVGYGERVAPVEFELRGRLLIKPSTDVASPRMIGRIPADTQAAVQLAYRDHLPVWFQRATDGRVRWVGDSVIASPMTSAVVEGGNALPSAATMPADVAAFLPLGRYDTAAVFYISGVDAAGAPVAGGWGWGPGASAASNGTLWVTVNGGATPAAAWVSWQNEPIEVFVHEPMHGLDSYFDRLGVPLPEGYLHGGEQNLYANNQHGWLPWYRDILLGRVIAADGSYRGYGPRAFQLGPPRLRVAAP</sequence>
<evidence type="ECO:0000256" key="1">
    <source>
        <dbReference type="SAM" id="MobiDB-lite"/>
    </source>
</evidence>
<proteinExistence type="predicted"/>
<keyword evidence="4" id="KW-1185">Reference proteome</keyword>
<feature type="chain" id="PRO_5045930829" description="Ricin B lectin domain-containing protein" evidence="2">
    <location>
        <begin position="39"/>
        <end position="564"/>
    </location>
</feature>